<reference evidence="1" key="1">
    <citation type="submission" date="2014-11" db="EMBL/GenBank/DDBJ databases">
        <authorList>
            <person name="Amaro Gonzalez C."/>
        </authorList>
    </citation>
    <scope>NUCLEOTIDE SEQUENCE</scope>
</reference>
<sequence>MVPFTEGKDNELYFWFRFLEHIFYRCVQFAMNTAQSAHYQPVQCTDSSK</sequence>
<protein>
    <submittedName>
        <fullName evidence="1">Uncharacterized protein</fullName>
    </submittedName>
</protein>
<proteinExistence type="predicted"/>
<name>A0A0E9WE12_ANGAN</name>
<accession>A0A0E9WE12</accession>
<organism evidence="1">
    <name type="scientific">Anguilla anguilla</name>
    <name type="common">European freshwater eel</name>
    <name type="synonym">Muraena anguilla</name>
    <dbReference type="NCBI Taxonomy" id="7936"/>
    <lineage>
        <taxon>Eukaryota</taxon>
        <taxon>Metazoa</taxon>
        <taxon>Chordata</taxon>
        <taxon>Craniata</taxon>
        <taxon>Vertebrata</taxon>
        <taxon>Euteleostomi</taxon>
        <taxon>Actinopterygii</taxon>
        <taxon>Neopterygii</taxon>
        <taxon>Teleostei</taxon>
        <taxon>Anguilliformes</taxon>
        <taxon>Anguillidae</taxon>
        <taxon>Anguilla</taxon>
    </lineage>
</organism>
<evidence type="ECO:0000313" key="1">
    <source>
        <dbReference type="EMBL" id="JAH88546.1"/>
    </source>
</evidence>
<dbReference type="EMBL" id="GBXM01020031">
    <property type="protein sequence ID" value="JAH88546.1"/>
    <property type="molecule type" value="Transcribed_RNA"/>
</dbReference>
<dbReference type="AlphaFoldDB" id="A0A0E9WE12"/>
<reference evidence="1" key="2">
    <citation type="journal article" date="2015" name="Fish Shellfish Immunol.">
        <title>Early steps in the European eel (Anguilla anguilla)-Vibrio vulnificus interaction in the gills: Role of the RtxA13 toxin.</title>
        <authorList>
            <person name="Callol A."/>
            <person name="Pajuelo D."/>
            <person name="Ebbesson L."/>
            <person name="Teles M."/>
            <person name="MacKenzie S."/>
            <person name="Amaro C."/>
        </authorList>
    </citation>
    <scope>NUCLEOTIDE SEQUENCE</scope>
</reference>